<keyword evidence="3" id="KW-0067">ATP-binding</keyword>
<dbReference type="Gene3D" id="1.10.8.430">
    <property type="entry name" value="Helical domain of apoptotic protease-activating factors"/>
    <property type="match status" value="1"/>
</dbReference>
<keyword evidence="2" id="KW-0611">Plant defense</keyword>
<gene>
    <name evidence="6" type="primary">LOC111277486</name>
</gene>
<dbReference type="SUPFAM" id="SSF52540">
    <property type="entry name" value="P-loop containing nucleoside triphosphate hydrolases"/>
    <property type="match status" value="1"/>
</dbReference>
<accession>A0A6P5WU40</accession>
<feature type="domain" description="NB-ARC" evidence="4">
    <location>
        <begin position="1"/>
        <end position="144"/>
    </location>
</feature>
<dbReference type="InterPro" id="IPR002182">
    <property type="entry name" value="NB-ARC"/>
</dbReference>
<sequence>MGGVGKTTLARQVAGQAKGTKLFDTVVMETVKQNAEISEIQQEIGDGLGLEFREKTILVRADRLRERLKKEERVLVILDDVWESLDLEAVGIPCVGDDLSCKVLLTSRDLNVLSMMDSKRNFAVGVLEEEEAWNLFNKMAGDRAVESPDLYSTATEIAKKCAGLSIAMEREANIEENEAINEIEFCQLRSLKLGHKVQEDTTGKWRISGSFVAVVHLQTPGIDTYKRHPKLDISGVFG</sequence>
<evidence type="ECO:0000256" key="1">
    <source>
        <dbReference type="ARBA" id="ARBA00022741"/>
    </source>
</evidence>
<dbReference type="GO" id="GO:0006952">
    <property type="term" value="P:defense response"/>
    <property type="evidence" value="ECO:0007669"/>
    <property type="project" value="UniProtKB-KW"/>
</dbReference>
<dbReference type="InterPro" id="IPR042197">
    <property type="entry name" value="Apaf_helical"/>
</dbReference>
<evidence type="ECO:0000256" key="3">
    <source>
        <dbReference type="ARBA" id="ARBA00022840"/>
    </source>
</evidence>
<evidence type="ECO:0000313" key="5">
    <source>
        <dbReference type="Proteomes" id="UP000515121"/>
    </source>
</evidence>
<dbReference type="Gene3D" id="3.40.50.300">
    <property type="entry name" value="P-loop containing nucleotide triphosphate hydrolases"/>
    <property type="match status" value="1"/>
</dbReference>
<dbReference type="OrthoDB" id="786439at2759"/>
<dbReference type="AlphaFoldDB" id="A0A6P5WU40"/>
<name>A0A6P5WU40_DURZI</name>
<dbReference type="Proteomes" id="UP000515121">
    <property type="component" value="Unplaced"/>
</dbReference>
<evidence type="ECO:0000259" key="4">
    <source>
        <dbReference type="Pfam" id="PF00931"/>
    </source>
</evidence>
<dbReference type="RefSeq" id="XP_022719655.1">
    <property type="nucleotide sequence ID" value="XM_022863920.1"/>
</dbReference>
<dbReference type="PANTHER" id="PTHR33463:SF192">
    <property type="entry name" value="DISEASE RESISTANCE PROTEIN RPS2-LIKE"/>
    <property type="match status" value="1"/>
</dbReference>
<dbReference type="GeneID" id="111277486"/>
<dbReference type="InterPro" id="IPR027417">
    <property type="entry name" value="P-loop_NTPase"/>
</dbReference>
<keyword evidence="5" id="KW-1185">Reference proteome</keyword>
<reference evidence="6" key="1">
    <citation type="submission" date="2025-08" db="UniProtKB">
        <authorList>
            <consortium name="RefSeq"/>
        </authorList>
    </citation>
    <scope>IDENTIFICATION</scope>
    <source>
        <tissue evidence="6">Fruit stalk</tissue>
    </source>
</reference>
<dbReference type="InterPro" id="IPR050905">
    <property type="entry name" value="Plant_NBS-LRR"/>
</dbReference>
<dbReference type="GO" id="GO:0043531">
    <property type="term" value="F:ADP binding"/>
    <property type="evidence" value="ECO:0007669"/>
    <property type="project" value="InterPro"/>
</dbReference>
<evidence type="ECO:0000256" key="2">
    <source>
        <dbReference type="ARBA" id="ARBA00022821"/>
    </source>
</evidence>
<dbReference type="PANTHER" id="PTHR33463">
    <property type="entry name" value="NB-ARC DOMAIN-CONTAINING PROTEIN-RELATED"/>
    <property type="match status" value="1"/>
</dbReference>
<dbReference type="GO" id="GO:0005524">
    <property type="term" value="F:ATP binding"/>
    <property type="evidence" value="ECO:0007669"/>
    <property type="project" value="UniProtKB-KW"/>
</dbReference>
<dbReference type="KEGG" id="dzi:111277486"/>
<keyword evidence="1" id="KW-0547">Nucleotide-binding</keyword>
<evidence type="ECO:0000313" key="6">
    <source>
        <dbReference type="RefSeq" id="XP_022719655.1"/>
    </source>
</evidence>
<proteinExistence type="predicted"/>
<dbReference type="Pfam" id="PF00931">
    <property type="entry name" value="NB-ARC"/>
    <property type="match status" value="1"/>
</dbReference>
<organism evidence="5 6">
    <name type="scientific">Durio zibethinus</name>
    <name type="common">Durian</name>
    <dbReference type="NCBI Taxonomy" id="66656"/>
    <lineage>
        <taxon>Eukaryota</taxon>
        <taxon>Viridiplantae</taxon>
        <taxon>Streptophyta</taxon>
        <taxon>Embryophyta</taxon>
        <taxon>Tracheophyta</taxon>
        <taxon>Spermatophyta</taxon>
        <taxon>Magnoliopsida</taxon>
        <taxon>eudicotyledons</taxon>
        <taxon>Gunneridae</taxon>
        <taxon>Pentapetalae</taxon>
        <taxon>rosids</taxon>
        <taxon>malvids</taxon>
        <taxon>Malvales</taxon>
        <taxon>Malvaceae</taxon>
        <taxon>Helicteroideae</taxon>
        <taxon>Durio</taxon>
    </lineage>
</organism>
<protein>
    <submittedName>
        <fullName evidence="6">Probable disease resistance protein At1g61300</fullName>
    </submittedName>
</protein>